<dbReference type="GO" id="GO:0050793">
    <property type="term" value="P:regulation of developmental process"/>
    <property type="evidence" value="ECO:0007669"/>
    <property type="project" value="TreeGrafter"/>
</dbReference>
<dbReference type="PROSITE" id="PS51523">
    <property type="entry name" value="ZF_HD_DIMER"/>
    <property type="match status" value="1"/>
</dbReference>
<dbReference type="PANTHER" id="PTHR31948:SF72">
    <property type="entry name" value="ZINC-FINGER HOMEODOMAIN PROTEIN 10"/>
    <property type="match status" value="1"/>
</dbReference>
<reference evidence="12" key="2">
    <citation type="submission" date="2023-05" db="EMBL/GenBank/DDBJ databases">
        <authorList>
            <person name="Schelkunov M.I."/>
        </authorList>
    </citation>
    <scope>NUCLEOTIDE SEQUENCE</scope>
    <source>
        <strain evidence="12">Hsosn_3</strain>
        <tissue evidence="12">Leaf</tissue>
    </source>
</reference>
<comment type="subcellular location">
    <subcellularLocation>
        <location evidence="1">Nucleus</location>
    </subcellularLocation>
</comment>
<keyword evidence="13" id="KW-1185">Reference proteome</keyword>
<evidence type="ECO:0000256" key="4">
    <source>
        <dbReference type="ARBA" id="ARBA00022833"/>
    </source>
</evidence>
<proteinExistence type="predicted"/>
<dbReference type="NCBIfam" id="TIGR01565">
    <property type="entry name" value="homeo_ZF_HD"/>
    <property type="match status" value="1"/>
</dbReference>
<dbReference type="GO" id="GO:0003700">
    <property type="term" value="F:DNA-binding transcription factor activity"/>
    <property type="evidence" value="ECO:0007669"/>
    <property type="project" value="TreeGrafter"/>
</dbReference>
<dbReference type="NCBIfam" id="TIGR01566">
    <property type="entry name" value="ZF_HD_prot_N"/>
    <property type="match status" value="1"/>
</dbReference>
<feature type="compositionally biased region" description="Polar residues" evidence="10">
    <location>
        <begin position="315"/>
        <end position="324"/>
    </location>
</feature>
<sequence length="324" mass="35347">MDITNSNSNTLTSPNSNTLTIKTTLESDFDISPPKIHLSKPLSFTNGALLKHNSTVKPNIPVVVNYKECLKNHAASLGGHALDGCGEFMPSPSAVPTDPTSLKCAACGCHRNFHRRDPEDSSLALTPKNAFIEYQPHHRHRPPPPDSPSSMSPPPISSSYPPSAPHMLLALSDGLLGPQNNNHSAPIAHIRSHPNGRKRFRTKFSQQQKEKMFGFAERVGWKIQKRDEQDIINFCSEIGVDRSVLKVWMHNNKSTLGKRDNNNNIINNNNVNGNTNYNVNNNGEGGNQVQQEQLNNIQHSDSTGSPLVGGVDVATNGNVSSSSS</sequence>
<evidence type="ECO:0000256" key="8">
    <source>
        <dbReference type="ARBA" id="ARBA00023163"/>
    </source>
</evidence>
<keyword evidence="3 12" id="KW-0863">Zinc-finger</keyword>
<evidence type="ECO:0000313" key="13">
    <source>
        <dbReference type="Proteomes" id="UP001237642"/>
    </source>
</evidence>
<evidence type="ECO:0000256" key="5">
    <source>
        <dbReference type="ARBA" id="ARBA00023015"/>
    </source>
</evidence>
<feature type="domain" description="ZF-HD dimerization-type" evidence="11">
    <location>
        <begin position="66"/>
        <end position="117"/>
    </location>
</feature>
<feature type="region of interest" description="Disordered" evidence="10">
    <location>
        <begin position="135"/>
        <end position="163"/>
    </location>
</feature>
<evidence type="ECO:0000313" key="12">
    <source>
        <dbReference type="EMBL" id="KAK1352413.1"/>
    </source>
</evidence>
<gene>
    <name evidence="12" type="ORF">POM88_053352</name>
</gene>
<dbReference type="Gene3D" id="1.10.10.60">
    <property type="entry name" value="Homeodomain-like"/>
    <property type="match status" value="1"/>
</dbReference>
<feature type="compositionally biased region" description="Pro residues" evidence="10">
    <location>
        <begin position="144"/>
        <end position="156"/>
    </location>
</feature>
<keyword evidence="8" id="KW-0804">Transcription</keyword>
<keyword evidence="7 12" id="KW-0371">Homeobox</keyword>
<protein>
    <submittedName>
        <fullName evidence="12">Zinc-finger homeodomain protein 9</fullName>
    </submittedName>
</protein>
<dbReference type="GO" id="GO:0005634">
    <property type="term" value="C:nucleus"/>
    <property type="evidence" value="ECO:0007669"/>
    <property type="project" value="UniProtKB-SubCell"/>
</dbReference>
<comment type="caution">
    <text evidence="12">The sequence shown here is derived from an EMBL/GenBank/DDBJ whole genome shotgun (WGS) entry which is preliminary data.</text>
</comment>
<evidence type="ECO:0000256" key="3">
    <source>
        <dbReference type="ARBA" id="ARBA00022771"/>
    </source>
</evidence>
<dbReference type="SUPFAM" id="SSF46689">
    <property type="entry name" value="Homeodomain-like"/>
    <property type="match status" value="1"/>
</dbReference>
<dbReference type="InterPro" id="IPR006455">
    <property type="entry name" value="Homeodomain_ZF_HD"/>
</dbReference>
<keyword evidence="5" id="KW-0805">Transcription regulation</keyword>
<dbReference type="Pfam" id="PF04770">
    <property type="entry name" value="ZF-HD_dimer"/>
    <property type="match status" value="1"/>
</dbReference>
<keyword evidence="4" id="KW-0862">Zinc</keyword>
<organism evidence="12 13">
    <name type="scientific">Heracleum sosnowskyi</name>
    <dbReference type="NCBI Taxonomy" id="360622"/>
    <lineage>
        <taxon>Eukaryota</taxon>
        <taxon>Viridiplantae</taxon>
        <taxon>Streptophyta</taxon>
        <taxon>Embryophyta</taxon>
        <taxon>Tracheophyta</taxon>
        <taxon>Spermatophyta</taxon>
        <taxon>Magnoliopsida</taxon>
        <taxon>eudicotyledons</taxon>
        <taxon>Gunneridae</taxon>
        <taxon>Pentapetalae</taxon>
        <taxon>asterids</taxon>
        <taxon>campanulids</taxon>
        <taxon>Apiales</taxon>
        <taxon>Apiaceae</taxon>
        <taxon>Apioideae</taxon>
        <taxon>apioid superclade</taxon>
        <taxon>Tordylieae</taxon>
        <taxon>Tordyliinae</taxon>
        <taxon>Heracleum</taxon>
    </lineage>
</organism>
<name>A0AAD8LXU8_9APIA</name>
<keyword evidence="9" id="KW-0539">Nucleus</keyword>
<evidence type="ECO:0000256" key="2">
    <source>
        <dbReference type="ARBA" id="ARBA00022723"/>
    </source>
</evidence>
<dbReference type="AlphaFoldDB" id="A0AAD8LXU8"/>
<keyword evidence="6 12" id="KW-0238">DNA-binding</keyword>
<dbReference type="Proteomes" id="UP001237642">
    <property type="component" value="Unassembled WGS sequence"/>
</dbReference>
<evidence type="ECO:0000256" key="7">
    <source>
        <dbReference type="ARBA" id="ARBA00023155"/>
    </source>
</evidence>
<evidence type="ECO:0000259" key="11">
    <source>
        <dbReference type="PROSITE" id="PS51523"/>
    </source>
</evidence>
<evidence type="ECO:0000256" key="9">
    <source>
        <dbReference type="ARBA" id="ARBA00023242"/>
    </source>
</evidence>
<dbReference type="FunFam" id="1.10.10.60:FF:000257">
    <property type="entry name" value="Zinc-finger homeodomain protein 2"/>
    <property type="match status" value="1"/>
</dbReference>
<dbReference type="InterPro" id="IPR009057">
    <property type="entry name" value="Homeodomain-like_sf"/>
</dbReference>
<accession>A0AAD8LXU8</accession>
<dbReference type="GO" id="GO:0000976">
    <property type="term" value="F:transcription cis-regulatory region binding"/>
    <property type="evidence" value="ECO:0007669"/>
    <property type="project" value="TreeGrafter"/>
</dbReference>
<evidence type="ECO:0000256" key="10">
    <source>
        <dbReference type="SAM" id="MobiDB-lite"/>
    </source>
</evidence>
<dbReference type="InterPro" id="IPR006456">
    <property type="entry name" value="ZF_HD_homeobox_Cys/His_dimer"/>
</dbReference>
<feature type="region of interest" description="Disordered" evidence="10">
    <location>
        <begin position="298"/>
        <end position="324"/>
    </location>
</feature>
<dbReference type="GO" id="GO:0008270">
    <property type="term" value="F:zinc ion binding"/>
    <property type="evidence" value="ECO:0007669"/>
    <property type="project" value="UniProtKB-KW"/>
</dbReference>
<reference evidence="12" key="1">
    <citation type="submission" date="2023-02" db="EMBL/GenBank/DDBJ databases">
        <title>Genome of toxic invasive species Heracleum sosnowskyi carries increased number of genes despite the absence of recent whole-genome duplications.</title>
        <authorList>
            <person name="Schelkunov M."/>
            <person name="Shtratnikova V."/>
            <person name="Makarenko M."/>
            <person name="Klepikova A."/>
            <person name="Omelchenko D."/>
            <person name="Novikova G."/>
            <person name="Obukhova E."/>
            <person name="Bogdanov V."/>
            <person name="Penin A."/>
            <person name="Logacheva M."/>
        </authorList>
    </citation>
    <scope>NUCLEOTIDE SEQUENCE</scope>
    <source>
        <strain evidence="12">Hsosn_3</strain>
        <tissue evidence="12">Leaf</tissue>
    </source>
</reference>
<dbReference type="EMBL" id="JAUIZM010000017">
    <property type="protein sequence ID" value="KAK1352413.1"/>
    <property type="molecule type" value="Genomic_DNA"/>
</dbReference>
<evidence type="ECO:0000256" key="1">
    <source>
        <dbReference type="ARBA" id="ARBA00004123"/>
    </source>
</evidence>
<dbReference type="PANTHER" id="PTHR31948">
    <property type="entry name" value="ZINC-FINGER HOMEODOMAIN PROTEIN 2"/>
    <property type="match status" value="1"/>
</dbReference>
<keyword evidence="2" id="KW-0479">Metal-binding</keyword>
<evidence type="ECO:0000256" key="6">
    <source>
        <dbReference type="ARBA" id="ARBA00023125"/>
    </source>
</evidence>